<accession>A0A1F7RMU9</accession>
<keyword evidence="4" id="KW-0233">DNA recombination</keyword>
<comment type="similarity">
    <text evidence="1">Belongs to the transposase 11 family.</text>
</comment>
<feature type="domain" description="Transposase IS4-like" evidence="5">
    <location>
        <begin position="33"/>
        <end position="243"/>
    </location>
</feature>
<name>A0A1F7RMU9_9BACT</name>
<dbReference type="AlphaFoldDB" id="A0A1F7RMU9"/>
<dbReference type="EMBL" id="MGDB01000027">
    <property type="protein sequence ID" value="OGL42771.1"/>
    <property type="molecule type" value="Genomic_DNA"/>
</dbReference>
<evidence type="ECO:0000313" key="6">
    <source>
        <dbReference type="EMBL" id="OGL42771.1"/>
    </source>
</evidence>
<feature type="non-terminal residue" evidence="6">
    <location>
        <position position="1"/>
    </location>
</feature>
<dbReference type="Proteomes" id="UP000178526">
    <property type="component" value="Unassembled WGS sequence"/>
</dbReference>
<dbReference type="SUPFAM" id="SSF53098">
    <property type="entry name" value="Ribonuclease H-like"/>
    <property type="match status" value="1"/>
</dbReference>
<dbReference type="PANTHER" id="PTHR33258:SF1">
    <property type="entry name" value="TRANSPOSASE INSL FOR INSERTION SEQUENCE ELEMENT IS186A-RELATED"/>
    <property type="match status" value="1"/>
</dbReference>
<evidence type="ECO:0000256" key="3">
    <source>
        <dbReference type="ARBA" id="ARBA00023125"/>
    </source>
</evidence>
<keyword evidence="2" id="KW-0815">Transposition</keyword>
<dbReference type="GO" id="GO:0003677">
    <property type="term" value="F:DNA binding"/>
    <property type="evidence" value="ECO:0007669"/>
    <property type="project" value="UniProtKB-KW"/>
</dbReference>
<dbReference type="GO" id="GO:0004803">
    <property type="term" value="F:transposase activity"/>
    <property type="evidence" value="ECO:0007669"/>
    <property type="project" value="InterPro"/>
</dbReference>
<sequence>ETRDFRIYQDFGHILIACQLYQDEDIGLDIKQAVYALDSTTIDLCLSTFPWAKFRRTKAAIKLHTLLNLCGPIPVFVVMTTGKTHDITIMDTIPVTADSIYTMDRVYLAFERLYRIHLTSAFFVIRAKSNMRFRRLYSNPVDKTTGIQADQTIILTGIESKMAYPEPLRRVRYYDTEKKKRLIFLTNHFGIPAKTVADIYRSRWQVELFFKWVKQHLRIKSFYGTSPNAVKTQIWIALSIYLLVAIVKKRLNLSGSLHTILQILEVNLFDKKPIFKVVSDALKHESHDYECDQLNLFD</sequence>
<organism evidence="6 7">
    <name type="scientific">Candidatus Schekmanbacteria bacterium GWA2_38_11</name>
    <dbReference type="NCBI Taxonomy" id="1817876"/>
    <lineage>
        <taxon>Bacteria</taxon>
        <taxon>Candidatus Schekmaniibacteriota</taxon>
    </lineage>
</organism>
<evidence type="ECO:0000259" key="5">
    <source>
        <dbReference type="Pfam" id="PF01609"/>
    </source>
</evidence>
<dbReference type="InterPro" id="IPR047952">
    <property type="entry name" value="Transpos_IS4"/>
</dbReference>
<dbReference type="InterPro" id="IPR012337">
    <property type="entry name" value="RNaseH-like_sf"/>
</dbReference>
<gene>
    <name evidence="6" type="ORF">A2042_07675</name>
</gene>
<protein>
    <submittedName>
        <fullName evidence="6">Transposase</fullName>
    </submittedName>
</protein>
<evidence type="ECO:0000256" key="4">
    <source>
        <dbReference type="ARBA" id="ARBA00023172"/>
    </source>
</evidence>
<proteinExistence type="inferred from homology"/>
<evidence type="ECO:0000256" key="1">
    <source>
        <dbReference type="ARBA" id="ARBA00010075"/>
    </source>
</evidence>
<comment type="caution">
    <text evidence="6">The sequence shown here is derived from an EMBL/GenBank/DDBJ whole genome shotgun (WGS) entry which is preliminary data.</text>
</comment>
<reference evidence="6 7" key="1">
    <citation type="journal article" date="2016" name="Nat. Commun.">
        <title>Thousands of microbial genomes shed light on interconnected biogeochemical processes in an aquifer system.</title>
        <authorList>
            <person name="Anantharaman K."/>
            <person name="Brown C.T."/>
            <person name="Hug L.A."/>
            <person name="Sharon I."/>
            <person name="Castelle C.J."/>
            <person name="Probst A.J."/>
            <person name="Thomas B.C."/>
            <person name="Singh A."/>
            <person name="Wilkins M.J."/>
            <person name="Karaoz U."/>
            <person name="Brodie E.L."/>
            <person name="Williams K.H."/>
            <person name="Hubbard S.S."/>
            <person name="Banfield J.F."/>
        </authorList>
    </citation>
    <scope>NUCLEOTIDE SEQUENCE [LARGE SCALE GENOMIC DNA]</scope>
</reference>
<dbReference type="PANTHER" id="PTHR33258">
    <property type="entry name" value="TRANSPOSASE INSL FOR INSERTION SEQUENCE ELEMENT IS186A-RELATED"/>
    <property type="match status" value="1"/>
</dbReference>
<dbReference type="InterPro" id="IPR002559">
    <property type="entry name" value="Transposase_11"/>
</dbReference>
<dbReference type="Pfam" id="PF01609">
    <property type="entry name" value="DDE_Tnp_1"/>
    <property type="match status" value="1"/>
</dbReference>
<evidence type="ECO:0000313" key="7">
    <source>
        <dbReference type="Proteomes" id="UP000178526"/>
    </source>
</evidence>
<keyword evidence="3" id="KW-0238">DNA-binding</keyword>
<evidence type="ECO:0000256" key="2">
    <source>
        <dbReference type="ARBA" id="ARBA00022578"/>
    </source>
</evidence>
<dbReference type="GO" id="GO:0006313">
    <property type="term" value="P:DNA transposition"/>
    <property type="evidence" value="ECO:0007669"/>
    <property type="project" value="InterPro"/>
</dbReference>
<dbReference type="NCBIfam" id="NF033592">
    <property type="entry name" value="transpos_IS4_1"/>
    <property type="match status" value="1"/>
</dbReference>